<gene>
    <name evidence="3" type="ORF">CVLEPA_LOCUS27724</name>
</gene>
<dbReference type="EMBL" id="CAWYQH010000141">
    <property type="protein sequence ID" value="CAK8694347.1"/>
    <property type="molecule type" value="Genomic_DNA"/>
</dbReference>
<keyword evidence="2" id="KW-0732">Signal</keyword>
<feature type="transmembrane region" description="Helical" evidence="1">
    <location>
        <begin position="86"/>
        <end position="113"/>
    </location>
</feature>
<evidence type="ECO:0000313" key="4">
    <source>
        <dbReference type="Proteomes" id="UP001642483"/>
    </source>
</evidence>
<evidence type="ECO:0000256" key="1">
    <source>
        <dbReference type="SAM" id="Phobius"/>
    </source>
</evidence>
<keyword evidence="1" id="KW-1133">Transmembrane helix</keyword>
<feature type="signal peptide" evidence="2">
    <location>
        <begin position="1"/>
        <end position="25"/>
    </location>
</feature>
<dbReference type="Proteomes" id="UP001642483">
    <property type="component" value="Unassembled WGS sequence"/>
</dbReference>
<accession>A0ABP0GRX2</accession>
<reference evidence="3 4" key="1">
    <citation type="submission" date="2024-02" db="EMBL/GenBank/DDBJ databases">
        <authorList>
            <person name="Daric V."/>
            <person name="Darras S."/>
        </authorList>
    </citation>
    <scope>NUCLEOTIDE SEQUENCE [LARGE SCALE GENOMIC DNA]</scope>
</reference>
<keyword evidence="1" id="KW-0472">Membrane</keyword>
<keyword evidence="1" id="KW-0812">Transmembrane</keyword>
<organism evidence="3 4">
    <name type="scientific">Clavelina lepadiformis</name>
    <name type="common">Light-bulb sea squirt</name>
    <name type="synonym">Ascidia lepadiformis</name>
    <dbReference type="NCBI Taxonomy" id="159417"/>
    <lineage>
        <taxon>Eukaryota</taxon>
        <taxon>Metazoa</taxon>
        <taxon>Chordata</taxon>
        <taxon>Tunicata</taxon>
        <taxon>Ascidiacea</taxon>
        <taxon>Aplousobranchia</taxon>
        <taxon>Clavelinidae</taxon>
        <taxon>Clavelina</taxon>
    </lineage>
</organism>
<feature type="chain" id="PRO_5046929751" evidence="2">
    <location>
        <begin position="26"/>
        <end position="202"/>
    </location>
</feature>
<name>A0ABP0GRX2_CLALP</name>
<proteinExistence type="predicted"/>
<protein>
    <submittedName>
        <fullName evidence="3">Uncharacterized protein</fullName>
    </submittedName>
</protein>
<sequence length="202" mass="22508">MVLMVNQQQFYIFIFVWCRVVSITASSDCEKCLGKTIHARQRVCCEMKDILEKVENDVSKQPAADLSKSSPNEDQNDPPGLSLLSFGIGATICVIIGVLMLCLGCGVALYYCYNGEKQYSYTSPVITRRQSGRSTLVSVPIHSERGRSLLNITITHNEESTTRLEDQNPPKYEDISKTSLPVQKSLHGCSNDLPSYYDATKL</sequence>
<comment type="caution">
    <text evidence="3">The sequence shown here is derived from an EMBL/GenBank/DDBJ whole genome shotgun (WGS) entry which is preliminary data.</text>
</comment>
<keyword evidence="4" id="KW-1185">Reference proteome</keyword>
<evidence type="ECO:0000313" key="3">
    <source>
        <dbReference type="EMBL" id="CAK8694347.1"/>
    </source>
</evidence>
<evidence type="ECO:0000256" key="2">
    <source>
        <dbReference type="SAM" id="SignalP"/>
    </source>
</evidence>